<name>A0A412X689_9BACT</name>
<organism evidence="2 3">
    <name type="scientific">Butyricimonas virosa</name>
    <dbReference type="NCBI Taxonomy" id="544645"/>
    <lineage>
        <taxon>Bacteria</taxon>
        <taxon>Pseudomonadati</taxon>
        <taxon>Bacteroidota</taxon>
        <taxon>Bacteroidia</taxon>
        <taxon>Bacteroidales</taxon>
        <taxon>Odoribacteraceae</taxon>
        <taxon>Butyricimonas</taxon>
    </lineage>
</organism>
<keyword evidence="1" id="KW-0732">Signal</keyword>
<proteinExistence type="predicted"/>
<sequence length="321" mass="37232">MKRKIYFYMILLSWLLCAVACYDEKELSPSGIISSYSVPQGEHDYDDVIVEYYNKYGSCLLYKFTDKDTYWTPSGWMNGVLGVNGKAGYLATPADEKYVGEQLDLIQKLWFSSYSAEFLKEFLPMKIMLCSEIDSLYVTWDFSVTPMQMVYLSKDVRSWYNYDNICVGYGDIAVTQMTKKDSSDFRSRMNRIFVESMIGRGKTAPTKEFGESANYNISSSDMYTASKLWAAGIPQLVNYSISESNDWKTFLLMMVLSTEEFLTRVPEYNNNWDSTSKNWDGILNPVKDVNGLLKKRYDMVRNYFIENYNMDLQKVGNTLKR</sequence>
<feature type="chain" id="PRO_5019230303" evidence="1">
    <location>
        <begin position="21"/>
        <end position="321"/>
    </location>
</feature>
<accession>A0A412X689</accession>
<comment type="caution">
    <text evidence="2">The sequence shown here is derived from an EMBL/GenBank/DDBJ whole genome shotgun (WGS) entry which is preliminary data.</text>
</comment>
<dbReference type="Proteomes" id="UP000283589">
    <property type="component" value="Unassembled WGS sequence"/>
</dbReference>
<dbReference type="AlphaFoldDB" id="A0A412X689"/>
<gene>
    <name evidence="2" type="ORF">DWW18_02765</name>
</gene>
<dbReference type="RefSeq" id="WP_118258650.1">
    <property type="nucleotide sequence ID" value="NZ_CALBWO010000039.1"/>
</dbReference>
<evidence type="ECO:0000313" key="3">
    <source>
        <dbReference type="Proteomes" id="UP000283589"/>
    </source>
</evidence>
<dbReference type="EMBL" id="QRZA01000002">
    <property type="protein sequence ID" value="RGV36351.1"/>
    <property type="molecule type" value="Genomic_DNA"/>
</dbReference>
<evidence type="ECO:0000313" key="2">
    <source>
        <dbReference type="EMBL" id="RGV36351.1"/>
    </source>
</evidence>
<dbReference type="Gene3D" id="3.40.390.70">
    <property type="match status" value="1"/>
</dbReference>
<reference evidence="2 3" key="1">
    <citation type="submission" date="2018-08" db="EMBL/GenBank/DDBJ databases">
        <title>A genome reference for cultivated species of the human gut microbiota.</title>
        <authorList>
            <person name="Zou Y."/>
            <person name="Xue W."/>
            <person name="Luo G."/>
        </authorList>
    </citation>
    <scope>NUCLEOTIDE SEQUENCE [LARGE SCALE GENOMIC DNA]</scope>
    <source>
        <strain evidence="2 3">AF14-49</strain>
    </source>
</reference>
<feature type="signal peptide" evidence="1">
    <location>
        <begin position="1"/>
        <end position="20"/>
    </location>
</feature>
<protein>
    <submittedName>
        <fullName evidence="2">Uncharacterized protein</fullName>
    </submittedName>
</protein>
<evidence type="ECO:0000256" key="1">
    <source>
        <dbReference type="SAM" id="SignalP"/>
    </source>
</evidence>